<evidence type="ECO:0000256" key="1">
    <source>
        <dbReference type="SAM" id="MobiDB-lite"/>
    </source>
</evidence>
<feature type="region of interest" description="Disordered" evidence="1">
    <location>
        <begin position="446"/>
        <end position="478"/>
    </location>
</feature>
<proteinExistence type="predicted"/>
<evidence type="ECO:0000313" key="2">
    <source>
        <dbReference type="EMBL" id="OMJ19108.1"/>
    </source>
</evidence>
<dbReference type="AlphaFoldDB" id="A0A1R1XWW6"/>
<feature type="region of interest" description="Disordered" evidence="1">
    <location>
        <begin position="88"/>
        <end position="113"/>
    </location>
</feature>
<protein>
    <submittedName>
        <fullName evidence="2">Uncharacterized protein</fullName>
    </submittedName>
</protein>
<name>A0A1R1XWW6_9FUNG</name>
<organism evidence="2 3">
    <name type="scientific">Smittium culicis</name>
    <dbReference type="NCBI Taxonomy" id="133412"/>
    <lineage>
        <taxon>Eukaryota</taxon>
        <taxon>Fungi</taxon>
        <taxon>Fungi incertae sedis</taxon>
        <taxon>Zoopagomycota</taxon>
        <taxon>Kickxellomycotina</taxon>
        <taxon>Harpellomycetes</taxon>
        <taxon>Harpellales</taxon>
        <taxon>Legeriomycetaceae</taxon>
        <taxon>Smittium</taxon>
    </lineage>
</organism>
<feature type="non-terminal residue" evidence="2">
    <location>
        <position position="1"/>
    </location>
</feature>
<dbReference type="OrthoDB" id="5658678at2759"/>
<keyword evidence="3" id="KW-1185">Reference proteome</keyword>
<gene>
    <name evidence="2" type="ORF">AYI69_g6754</name>
</gene>
<accession>A0A1R1XWW6</accession>
<dbReference type="Proteomes" id="UP000187429">
    <property type="component" value="Unassembled WGS sequence"/>
</dbReference>
<sequence>PVLFTNSATHNSKKSVSFEILNDDNFTAFPQSTIDSSQIIGSPPKRVASNIPISPSNEIYTDDCNSLIQETQLLPPQPTIDHIYHDHTINSSSKSNDSRDLKNRNSSSNKVYPTKTKNLDVNLNNFDSFSEQVDFNKMEIDLGGSIDVVNETQFTTSTNILAKNTDLYYLKANNDAPSTINKLEKNHLFKPRIPETQYIDFDTINDSQINFINDSNSSNFFQKSPPLNNSPKINSGSQSNFIDPDNKCESITKSSTSDLNVDDESLHISGTRISEIKTNSKYANNTPIHILSNPTSLFEKEHIIEDTCFLTQTPVDLKSKNNESSDRNTIEKIPLLNFDVNRITPKFYNTIPDKNSTLKSIRSSGNDIIIDKFKNSITKNKTKSSSKYKYIPMPKSKQKSRFSKKFGFSLEFDDDTDCANISRIISKNPNSDLKSIQSAFINNDIEQANPVTDPKYDQPSKNLPDEIDLSENSSRNDRLNSDFTNSFGFNFPESISNNPDPAKGKSISNKADLFAEINGSLTRVSTVLFQTPKSTLSNIRVSPSISNPVIDNDFCLDMTTPISINRSTQEHNTKTPKSNNLKTDNIKWIWYAVSGNNSNLVPILLVPEFISHTSPFKIDNKNSPLIVTSGKKKIRHNYKHGISITANDRDMDNKEKKENCRDWSNCGNYQASRF</sequence>
<reference evidence="3" key="1">
    <citation type="submission" date="2017-01" db="EMBL/GenBank/DDBJ databases">
        <authorList>
            <person name="Wang Y."/>
            <person name="White M."/>
            <person name="Kvist S."/>
            <person name="Moncalvo J.-M."/>
        </authorList>
    </citation>
    <scope>NUCLEOTIDE SEQUENCE [LARGE SCALE GENOMIC DNA]</scope>
    <source>
        <strain evidence="3">ID-206-W2</strain>
    </source>
</reference>
<evidence type="ECO:0000313" key="3">
    <source>
        <dbReference type="Proteomes" id="UP000187429"/>
    </source>
</evidence>
<feature type="compositionally biased region" description="Polar residues" evidence="1">
    <location>
        <begin position="104"/>
        <end position="113"/>
    </location>
</feature>
<dbReference type="EMBL" id="LSSM01003098">
    <property type="protein sequence ID" value="OMJ19108.1"/>
    <property type="molecule type" value="Genomic_DNA"/>
</dbReference>
<comment type="caution">
    <text evidence="2">The sequence shown here is derived from an EMBL/GenBank/DDBJ whole genome shotgun (WGS) entry which is preliminary data.</text>
</comment>